<dbReference type="InterPro" id="IPR011059">
    <property type="entry name" value="Metal-dep_hydrolase_composite"/>
</dbReference>
<comment type="function">
    <text evidence="2">Catalyzes the reversible cyclization of carbamoyl aspartate to dihydroorotate.</text>
</comment>
<dbReference type="InterPro" id="IPR002195">
    <property type="entry name" value="Dihydroorotase_CS"/>
</dbReference>
<dbReference type="PANTHER" id="PTHR43668">
    <property type="entry name" value="ALLANTOINASE"/>
    <property type="match status" value="1"/>
</dbReference>
<dbReference type="GO" id="GO:0005737">
    <property type="term" value="C:cytoplasm"/>
    <property type="evidence" value="ECO:0007669"/>
    <property type="project" value="TreeGrafter"/>
</dbReference>
<keyword evidence="6" id="KW-0665">Pyrimidine biosynthesis</keyword>
<name>A0A3E0AEX8_9CHLR</name>
<evidence type="ECO:0000256" key="6">
    <source>
        <dbReference type="ARBA" id="ARBA00022975"/>
    </source>
</evidence>
<protein>
    <submittedName>
        <fullName evidence="8">Dihydroorotase-like cyclic amidohydrolase</fullName>
    </submittedName>
</protein>
<dbReference type="InterPro" id="IPR050138">
    <property type="entry name" value="DHOase/Allantoinase_Hydrolase"/>
</dbReference>
<comment type="similarity">
    <text evidence="3">Belongs to the metallo-dependent hydrolases superfamily. DHOase family. Class I DHOase subfamily.</text>
</comment>
<dbReference type="SUPFAM" id="SSF51338">
    <property type="entry name" value="Composite domain of metallo-dependent hydrolases"/>
    <property type="match status" value="1"/>
</dbReference>
<keyword evidence="9" id="KW-1185">Reference proteome</keyword>
<dbReference type="Gene3D" id="3.20.20.140">
    <property type="entry name" value="Metal-dependent hydrolases"/>
    <property type="match status" value="1"/>
</dbReference>
<dbReference type="EMBL" id="QUMS01000001">
    <property type="protein sequence ID" value="REG10245.1"/>
    <property type="molecule type" value="Genomic_DNA"/>
</dbReference>
<gene>
    <name evidence="8" type="ORF">DFR64_0098</name>
</gene>
<reference evidence="8 9" key="1">
    <citation type="submission" date="2018-08" db="EMBL/GenBank/DDBJ databases">
        <title>Genomic Encyclopedia of Type Strains, Phase IV (KMG-IV): sequencing the most valuable type-strain genomes for metagenomic binning, comparative biology and taxonomic classification.</title>
        <authorList>
            <person name="Goeker M."/>
        </authorList>
    </citation>
    <scope>NUCLEOTIDE SEQUENCE [LARGE SCALE GENOMIC DNA]</scope>
    <source>
        <strain evidence="8 9">DSM 23923</strain>
    </source>
</reference>
<keyword evidence="5 8" id="KW-0378">Hydrolase</keyword>
<evidence type="ECO:0000313" key="8">
    <source>
        <dbReference type="EMBL" id="REG10245.1"/>
    </source>
</evidence>
<dbReference type="Proteomes" id="UP000256388">
    <property type="component" value="Unassembled WGS sequence"/>
</dbReference>
<comment type="cofactor">
    <cofactor evidence="1">
        <name>Zn(2+)</name>
        <dbReference type="ChEBI" id="CHEBI:29105"/>
    </cofactor>
</comment>
<accession>A0A3E0AEX8</accession>
<proteinExistence type="inferred from homology"/>
<evidence type="ECO:0000256" key="5">
    <source>
        <dbReference type="ARBA" id="ARBA00022801"/>
    </source>
</evidence>
<organism evidence="8 9">
    <name type="scientific">Pelolinea submarina</name>
    <dbReference type="NCBI Taxonomy" id="913107"/>
    <lineage>
        <taxon>Bacteria</taxon>
        <taxon>Bacillati</taxon>
        <taxon>Chloroflexota</taxon>
        <taxon>Anaerolineae</taxon>
        <taxon>Anaerolineales</taxon>
        <taxon>Anaerolineaceae</taxon>
        <taxon>Pelolinea</taxon>
    </lineage>
</organism>
<dbReference type="GO" id="GO:0004038">
    <property type="term" value="F:allantoinase activity"/>
    <property type="evidence" value="ECO:0007669"/>
    <property type="project" value="TreeGrafter"/>
</dbReference>
<evidence type="ECO:0000256" key="1">
    <source>
        <dbReference type="ARBA" id="ARBA00001947"/>
    </source>
</evidence>
<dbReference type="PANTHER" id="PTHR43668:SF2">
    <property type="entry name" value="ALLANTOINASE"/>
    <property type="match status" value="1"/>
</dbReference>
<dbReference type="PROSITE" id="PS00483">
    <property type="entry name" value="DIHYDROOROTASE_2"/>
    <property type="match status" value="1"/>
</dbReference>
<dbReference type="InterPro" id="IPR024403">
    <property type="entry name" value="DHOase_cat"/>
</dbReference>
<dbReference type="InterPro" id="IPR032466">
    <property type="entry name" value="Metal_Hydrolase"/>
</dbReference>
<dbReference type="GO" id="GO:0046872">
    <property type="term" value="F:metal ion binding"/>
    <property type="evidence" value="ECO:0007669"/>
    <property type="project" value="UniProtKB-KW"/>
</dbReference>
<evidence type="ECO:0000256" key="2">
    <source>
        <dbReference type="ARBA" id="ARBA00002368"/>
    </source>
</evidence>
<sequence>MEMLKNERDENEMVNPNWIKLPGLVDVHVHLRVPGGEHKEDFRSGTAAALVGGITQVMAMPNTNPPLTDLDTWRHYQEQAEWEGLCPVYLYCGATMASLEQLTMLGRIAKALKIYLDPTYGQLKVDNEEDLLHIAQAWPRDKVLSLHAEGDNIRMGIRVSEKLERPVHFCHVSRKDEIEWIATAKRDGLPVTCEVTPHHLFLTQADAQRLGPLGDMRPRLAEQRDVEGLWDRIGSTIDIVATDHAPHTLSEKSAAQNPPPGVPGLESALPLMLTAVAEGRLSMARLKALMYDNPRRIFNLPEQADTWVEVDPEESYTFPDHPLYTKCGWSPYDGMQMQGRIKRVVLDGKEVVKNGIIQ</sequence>
<dbReference type="PROSITE" id="PS00482">
    <property type="entry name" value="DIHYDROOROTASE_1"/>
    <property type="match status" value="1"/>
</dbReference>
<evidence type="ECO:0000256" key="4">
    <source>
        <dbReference type="ARBA" id="ARBA00022723"/>
    </source>
</evidence>
<evidence type="ECO:0000259" key="7">
    <source>
        <dbReference type="Pfam" id="PF12890"/>
    </source>
</evidence>
<dbReference type="Pfam" id="PF12890">
    <property type="entry name" value="DHOase"/>
    <property type="match status" value="1"/>
</dbReference>
<dbReference type="AlphaFoldDB" id="A0A3E0AEX8"/>
<evidence type="ECO:0000256" key="3">
    <source>
        <dbReference type="ARBA" id="ARBA00010286"/>
    </source>
</evidence>
<keyword evidence="4" id="KW-0479">Metal-binding</keyword>
<dbReference type="GO" id="GO:0006145">
    <property type="term" value="P:purine nucleobase catabolic process"/>
    <property type="evidence" value="ECO:0007669"/>
    <property type="project" value="TreeGrafter"/>
</dbReference>
<comment type="caution">
    <text evidence="8">The sequence shown here is derived from an EMBL/GenBank/DDBJ whole genome shotgun (WGS) entry which is preliminary data.</text>
</comment>
<dbReference type="FunFam" id="3.20.20.140:FF:000036">
    <property type="entry name" value="Carbamoyl-phosphate synthase large chain"/>
    <property type="match status" value="1"/>
</dbReference>
<dbReference type="SUPFAM" id="SSF51556">
    <property type="entry name" value="Metallo-dependent hydrolases"/>
    <property type="match status" value="1"/>
</dbReference>
<evidence type="ECO:0000313" key="9">
    <source>
        <dbReference type="Proteomes" id="UP000256388"/>
    </source>
</evidence>
<feature type="domain" description="Dihydroorotase catalytic" evidence="7">
    <location>
        <begin position="21"/>
        <end position="66"/>
    </location>
</feature>